<evidence type="ECO:0000313" key="2">
    <source>
        <dbReference type="EMBL" id="CEL93985.1"/>
    </source>
</evidence>
<dbReference type="Gene3D" id="3.30.930.10">
    <property type="entry name" value="Bira Bifunctional Protein, Domain 2"/>
    <property type="match status" value="1"/>
</dbReference>
<sequence length="377" mass="41073">MLMLTLGSSSSILSSVHFAAFYHRASLVTLAYRYSCLISFLPSIIASPSTADSSHHPPFPLHSRSIAMQSLPCIETVPLRHSHTGSGGPSSLKRLHFESLPSTQRWAQERFDRLLEEGLSPSQWVLVSAANQTDGIGTYDIRLRDNRRWYSPGGNVHATFVAAWPSEKRHLLFHVPQVTTLAVAHTLDTFGIPSQVKWVNDVLLDGHKVCGVLCNAPGLTIQDAGETYSSLLVGIGINVNDRGDADSDYATHVRDQRVTSVNRYRASSGQPPVTAEDIVQQLQHRVCGAITQLMAEGFAPFLPMLNARLAYRGQPIAIDMDGDVREGVLEGLNADGSLRLRTATGSVETYVTGRIVKNGTMMANSGGAQKRTVERTS</sequence>
<dbReference type="PANTHER" id="PTHR12835">
    <property type="entry name" value="BIOTIN PROTEIN LIGASE"/>
    <property type="match status" value="1"/>
</dbReference>
<dbReference type="SUPFAM" id="SSF55681">
    <property type="entry name" value="Class II aaRS and biotin synthetases"/>
    <property type="match status" value="1"/>
</dbReference>
<organism evidence="2 3">
    <name type="scientific">Vitrella brassicaformis (strain CCMP3155)</name>
    <dbReference type="NCBI Taxonomy" id="1169540"/>
    <lineage>
        <taxon>Eukaryota</taxon>
        <taxon>Sar</taxon>
        <taxon>Alveolata</taxon>
        <taxon>Colpodellida</taxon>
        <taxon>Vitrellaceae</taxon>
        <taxon>Vitrella</taxon>
    </lineage>
</organism>
<proteinExistence type="predicted"/>
<reference evidence="2 3" key="1">
    <citation type="submission" date="2014-11" db="EMBL/GenBank/DDBJ databases">
        <authorList>
            <person name="Zhu J."/>
            <person name="Qi W."/>
            <person name="Song R."/>
        </authorList>
    </citation>
    <scope>NUCLEOTIDE SEQUENCE [LARGE SCALE GENOMIC DNA]</scope>
</reference>
<dbReference type="GO" id="GO:0005737">
    <property type="term" value="C:cytoplasm"/>
    <property type="evidence" value="ECO:0007669"/>
    <property type="project" value="TreeGrafter"/>
</dbReference>
<dbReference type="FunCoup" id="A0A0G4EEZ0">
    <property type="interactions" value="1"/>
</dbReference>
<dbReference type="InterPro" id="IPR004143">
    <property type="entry name" value="BPL_LPL_catalytic"/>
</dbReference>
<dbReference type="VEuPathDB" id="CryptoDB:Vbra_20330"/>
<dbReference type="OrthoDB" id="10250105at2759"/>
<dbReference type="PhylomeDB" id="A0A0G4EEZ0"/>
<dbReference type="InterPro" id="IPR003142">
    <property type="entry name" value="BPL_C"/>
</dbReference>
<protein>
    <recommendedName>
        <fullName evidence="1">BPL/LPL catalytic domain-containing protein</fullName>
    </recommendedName>
</protein>
<feature type="domain" description="BPL/LPL catalytic" evidence="1">
    <location>
        <begin position="98"/>
        <end position="294"/>
    </location>
</feature>
<dbReference type="InParanoid" id="A0A0G4EEZ0"/>
<evidence type="ECO:0000313" key="3">
    <source>
        <dbReference type="Proteomes" id="UP000041254"/>
    </source>
</evidence>
<dbReference type="GO" id="GO:0004077">
    <property type="term" value="F:biotin--[biotin carboxyl-carrier protein] ligase activity"/>
    <property type="evidence" value="ECO:0007669"/>
    <property type="project" value="TreeGrafter"/>
</dbReference>
<keyword evidence="3" id="KW-1185">Reference proteome</keyword>
<gene>
    <name evidence="2" type="ORF">Vbra_20330</name>
</gene>
<dbReference type="PANTHER" id="PTHR12835:SF5">
    <property type="entry name" value="BIOTIN--PROTEIN LIGASE"/>
    <property type="match status" value="1"/>
</dbReference>
<dbReference type="STRING" id="1169540.A0A0G4EEZ0"/>
<name>A0A0G4EEZ0_VITBC</name>
<dbReference type="Pfam" id="PF03099">
    <property type="entry name" value="BPL_LplA_LipB"/>
    <property type="match status" value="1"/>
</dbReference>
<dbReference type="EMBL" id="CDMY01000201">
    <property type="protein sequence ID" value="CEL93985.1"/>
    <property type="molecule type" value="Genomic_DNA"/>
</dbReference>
<dbReference type="InterPro" id="IPR045864">
    <property type="entry name" value="aa-tRNA-synth_II/BPL/LPL"/>
</dbReference>
<dbReference type="Proteomes" id="UP000041254">
    <property type="component" value="Unassembled WGS sequence"/>
</dbReference>
<accession>A0A0G4EEZ0</accession>
<dbReference type="OMA" id="MLIIREA"/>
<evidence type="ECO:0000259" key="1">
    <source>
        <dbReference type="PROSITE" id="PS51733"/>
    </source>
</evidence>
<dbReference type="PROSITE" id="PS51733">
    <property type="entry name" value="BPL_LPL_CATALYTIC"/>
    <property type="match status" value="1"/>
</dbReference>
<dbReference type="Pfam" id="PF02237">
    <property type="entry name" value="BPL_C"/>
    <property type="match status" value="1"/>
</dbReference>
<dbReference type="AlphaFoldDB" id="A0A0G4EEZ0"/>